<comment type="caution">
    <text evidence="1">The sequence shown here is derived from an EMBL/GenBank/DDBJ whole genome shotgun (WGS) entry which is preliminary data.</text>
</comment>
<organism evidence="1 2">
    <name type="scientific">Ambrosiozyma monospora</name>
    <name type="common">Yeast</name>
    <name type="synonym">Endomycopsis monosporus</name>
    <dbReference type="NCBI Taxonomy" id="43982"/>
    <lineage>
        <taxon>Eukaryota</taxon>
        <taxon>Fungi</taxon>
        <taxon>Dikarya</taxon>
        <taxon>Ascomycota</taxon>
        <taxon>Saccharomycotina</taxon>
        <taxon>Pichiomycetes</taxon>
        <taxon>Pichiales</taxon>
        <taxon>Pichiaceae</taxon>
        <taxon>Ambrosiozyma</taxon>
    </lineage>
</organism>
<name>A0ACB5T6I7_AMBMO</name>
<protein>
    <submittedName>
        <fullName evidence="1">Unnamed protein product</fullName>
    </submittedName>
</protein>
<keyword evidence="2" id="KW-1185">Reference proteome</keyword>
<reference evidence="1" key="1">
    <citation type="submission" date="2023-04" db="EMBL/GenBank/DDBJ databases">
        <title>Ambrosiozyma monospora NBRC 10751.</title>
        <authorList>
            <person name="Ichikawa N."/>
            <person name="Sato H."/>
            <person name="Tonouchi N."/>
        </authorList>
    </citation>
    <scope>NUCLEOTIDE SEQUENCE</scope>
    <source>
        <strain evidence="1">NBRC 10751</strain>
    </source>
</reference>
<sequence length="505" mass="57895">MAKLSRPQMPPRSVSDFSTMSSFTSLSLDDLNNNNVSPPEPQSQPQLPPQHPKVLDSSNYRSPYYVPFKSPGTTEPKPVEILMHRFSIWKMIVKQLVFYFKELSIFKKQTYLANKAMFENLNLLRKQNNFARHKKTNSALKATKSAVDLTQSSGGASNGSNGNGIFANSTASFMQNAFLPEAEHSVLSISTTLYNYHADLAEKELITYNQLTLKIIPRLENLKENLNDAIKQMSTLRGSSEFKLNDLKSEIAKTGALLADYMASIELLTKGETTTSLGTKLNFTKLEPKNDPYLLRLKLDLQLKNQLYSEAHLKEAYFDLQHKSVQLEQILYKEVQDCLRTFVNLINAELDAGKNSLVVDMMDGFLKNEYGIDWDYFINNDDSKNTLKLSSHSSLLKEKQIRKKSDVLYPYQRDKISAPLISGFLDKRSKYLKTYSRFFYVLTFNFIHEFRTDDRKKEKTPVSSYSLSDMVVSESADDPKKFIIRINHRTSEKNKFTFRCPDKQP</sequence>
<evidence type="ECO:0000313" key="2">
    <source>
        <dbReference type="Proteomes" id="UP001165064"/>
    </source>
</evidence>
<proteinExistence type="predicted"/>
<gene>
    <name evidence="1" type="ORF">Amon02_000546900</name>
</gene>
<accession>A0ACB5T6I7</accession>
<dbReference type="Proteomes" id="UP001165064">
    <property type="component" value="Unassembled WGS sequence"/>
</dbReference>
<evidence type="ECO:0000313" key="1">
    <source>
        <dbReference type="EMBL" id="GME82362.1"/>
    </source>
</evidence>
<dbReference type="EMBL" id="BSXS01004025">
    <property type="protein sequence ID" value="GME82362.1"/>
    <property type="molecule type" value="Genomic_DNA"/>
</dbReference>